<gene>
    <name evidence="2" type="ORF">I4J89_25655</name>
</gene>
<sequence>MDRSPAPTNLGLTYPEVGATRDAPLPAGYRHVRRDVVIGEGAAVFERATAALMSWRMHRAAGLAVAPGSAAEAVPGAQVLLRLGWGPLSLKIPCRVVYCLEQPRLRGFAYGTLPGHPERGEEAFAVQLTASGQVRFRITAFSRPATLLARAGGPVGVLVQEIATNRYVSALRRLSRP</sequence>
<protein>
    <submittedName>
        <fullName evidence="2">DUF1990 domain-containing protein</fullName>
    </submittedName>
</protein>
<reference evidence="2" key="1">
    <citation type="submission" date="2020-11" db="EMBL/GenBank/DDBJ databases">
        <title>Isolation and identification of active actinomycetes.</title>
        <authorList>
            <person name="Sun X."/>
        </authorList>
    </citation>
    <scope>NUCLEOTIDE SEQUENCE</scope>
    <source>
        <strain evidence="2">NEAU-A11</strain>
    </source>
</reference>
<dbReference type="RefSeq" id="WP_196416609.1">
    <property type="nucleotide sequence ID" value="NZ_JADQTO010000012.1"/>
</dbReference>
<comment type="caution">
    <text evidence="2">The sequence shown here is derived from an EMBL/GenBank/DDBJ whole genome shotgun (WGS) entry which is preliminary data.</text>
</comment>
<dbReference type="PANTHER" id="PTHR34202">
    <property type="entry name" value="UPF0548 PROTEIN"/>
    <property type="match status" value="1"/>
</dbReference>
<dbReference type="InterPro" id="IPR014457">
    <property type="entry name" value="UCP010260"/>
</dbReference>
<organism evidence="2 3">
    <name type="scientific">Actinoplanes aureus</name>
    <dbReference type="NCBI Taxonomy" id="2792083"/>
    <lineage>
        <taxon>Bacteria</taxon>
        <taxon>Bacillati</taxon>
        <taxon>Actinomycetota</taxon>
        <taxon>Actinomycetes</taxon>
        <taxon>Micromonosporales</taxon>
        <taxon>Micromonosporaceae</taxon>
        <taxon>Actinoplanes</taxon>
    </lineage>
</organism>
<evidence type="ECO:0000313" key="3">
    <source>
        <dbReference type="Proteomes" id="UP000598146"/>
    </source>
</evidence>
<dbReference type="PANTHER" id="PTHR34202:SF1">
    <property type="entry name" value="UPF0548 PROTEIN"/>
    <property type="match status" value="1"/>
</dbReference>
<dbReference type="Proteomes" id="UP000598146">
    <property type="component" value="Unassembled WGS sequence"/>
</dbReference>
<keyword evidence="3" id="KW-1185">Reference proteome</keyword>
<dbReference type="AlphaFoldDB" id="A0A931FZJ6"/>
<accession>A0A931FZJ6</accession>
<name>A0A931FZJ6_9ACTN</name>
<evidence type="ECO:0000259" key="1">
    <source>
        <dbReference type="Pfam" id="PF09348"/>
    </source>
</evidence>
<dbReference type="InterPro" id="IPR018960">
    <property type="entry name" value="DUF1990"/>
</dbReference>
<dbReference type="EMBL" id="JADQTO010000012">
    <property type="protein sequence ID" value="MBG0564840.1"/>
    <property type="molecule type" value="Genomic_DNA"/>
</dbReference>
<feature type="domain" description="DUF1990" evidence="1">
    <location>
        <begin position="13"/>
        <end position="169"/>
    </location>
</feature>
<dbReference type="Pfam" id="PF09348">
    <property type="entry name" value="DUF1990"/>
    <property type="match status" value="1"/>
</dbReference>
<proteinExistence type="predicted"/>
<dbReference type="PIRSF" id="PIRSF010260">
    <property type="entry name" value="UCP010260"/>
    <property type="match status" value="1"/>
</dbReference>
<evidence type="ECO:0000313" key="2">
    <source>
        <dbReference type="EMBL" id="MBG0564840.1"/>
    </source>
</evidence>